<reference evidence="1 2" key="1">
    <citation type="submission" date="2015-12" db="EMBL/GenBank/DDBJ databases">
        <title>Haloprofundus marisrubri gen. nov., sp. nov., an extremely halophilic archaeon isolated from the Discovery deep brine-seawater interface in the Red Sea.</title>
        <authorList>
            <person name="Zhang G."/>
            <person name="Stingl U."/>
            <person name="Rashid M."/>
        </authorList>
    </citation>
    <scope>NUCLEOTIDE SEQUENCE [LARGE SCALE GENOMIC DNA]</scope>
    <source>
        <strain evidence="1 2">SB9</strain>
    </source>
</reference>
<name>A0A0W1RB57_9EURY</name>
<dbReference type="RefSeq" id="WP_058580922.1">
    <property type="nucleotide sequence ID" value="NZ_LOPU01000017.1"/>
</dbReference>
<gene>
    <name evidence="1" type="ORF">AUR64_07985</name>
</gene>
<organism evidence="1 2">
    <name type="scientific">Haloprofundus marisrubri</name>
    <dbReference type="NCBI Taxonomy" id="1514971"/>
    <lineage>
        <taxon>Archaea</taxon>
        <taxon>Methanobacteriati</taxon>
        <taxon>Methanobacteriota</taxon>
        <taxon>Stenosarchaea group</taxon>
        <taxon>Halobacteria</taxon>
        <taxon>Halobacteriales</taxon>
        <taxon>Haloferacaceae</taxon>
        <taxon>Haloprofundus</taxon>
    </lineage>
</organism>
<dbReference type="Proteomes" id="UP000054387">
    <property type="component" value="Unassembled WGS sequence"/>
</dbReference>
<evidence type="ECO:0000313" key="2">
    <source>
        <dbReference type="Proteomes" id="UP000054387"/>
    </source>
</evidence>
<keyword evidence="2" id="KW-1185">Reference proteome</keyword>
<evidence type="ECO:0000313" key="1">
    <source>
        <dbReference type="EMBL" id="KTG10598.1"/>
    </source>
</evidence>
<protein>
    <submittedName>
        <fullName evidence="1">Uncharacterized protein</fullName>
    </submittedName>
</protein>
<accession>A0A0W1RB57</accession>
<comment type="caution">
    <text evidence="1">The sequence shown here is derived from an EMBL/GenBank/DDBJ whole genome shotgun (WGS) entry which is preliminary data.</text>
</comment>
<proteinExistence type="predicted"/>
<dbReference type="STRING" id="1514971.AUR64_07985"/>
<dbReference type="AlphaFoldDB" id="A0A0W1RB57"/>
<dbReference type="EMBL" id="LOPU01000017">
    <property type="protein sequence ID" value="KTG10598.1"/>
    <property type="molecule type" value="Genomic_DNA"/>
</dbReference>
<sequence>MFVEPARLPSVTVTDSGCGTLLVDNPTDEETRVQVNYVRHDEKFYVTVPAGESKEVEVEHLDTSDDDTWVRLFAYHGDEQIFVNGGPSDSAHPNACPSES</sequence>